<dbReference type="InterPro" id="IPR036397">
    <property type="entry name" value="RNaseH_sf"/>
</dbReference>
<dbReference type="AlphaFoldDB" id="A0A0B7N489"/>
<reference evidence="3 4" key="1">
    <citation type="submission" date="2014-09" db="EMBL/GenBank/DDBJ databases">
        <authorList>
            <person name="Ellenberger Sabrina"/>
        </authorList>
    </citation>
    <scope>NUCLEOTIDE SEQUENCE [LARGE SCALE GENOMIC DNA]</scope>
    <source>
        <strain evidence="3 4">CBS 412.66</strain>
    </source>
</reference>
<dbReference type="STRING" id="35722.A0A0B7N489"/>
<dbReference type="InterPro" id="IPR038717">
    <property type="entry name" value="Tc1-like_DDE_dom"/>
</dbReference>
<dbReference type="GO" id="GO:0003676">
    <property type="term" value="F:nucleic acid binding"/>
    <property type="evidence" value="ECO:0007669"/>
    <property type="project" value="InterPro"/>
</dbReference>
<dbReference type="PANTHER" id="PTHR23022:SF134">
    <property type="entry name" value="TRANSPOSABLE ELEMENT TC1 TRANSPOSASE"/>
    <property type="match status" value="1"/>
</dbReference>
<dbReference type="Pfam" id="PF13358">
    <property type="entry name" value="DDE_3"/>
    <property type="match status" value="1"/>
</dbReference>
<evidence type="ECO:0000313" key="4">
    <source>
        <dbReference type="Proteomes" id="UP000054107"/>
    </source>
</evidence>
<dbReference type="EMBL" id="LN723807">
    <property type="protein sequence ID" value="CEP10325.1"/>
    <property type="molecule type" value="Genomic_DNA"/>
</dbReference>
<accession>A0A0B7N489</accession>
<feature type="domain" description="Tc1-like transposase DDE" evidence="2">
    <location>
        <begin position="28"/>
        <end position="184"/>
    </location>
</feature>
<feature type="compositionally biased region" description="Low complexity" evidence="1">
    <location>
        <begin position="209"/>
        <end position="218"/>
    </location>
</feature>
<organism evidence="3 4">
    <name type="scientific">Parasitella parasitica</name>
    <dbReference type="NCBI Taxonomy" id="35722"/>
    <lineage>
        <taxon>Eukaryota</taxon>
        <taxon>Fungi</taxon>
        <taxon>Fungi incertae sedis</taxon>
        <taxon>Mucoromycota</taxon>
        <taxon>Mucoromycotina</taxon>
        <taxon>Mucoromycetes</taxon>
        <taxon>Mucorales</taxon>
        <taxon>Mucorineae</taxon>
        <taxon>Mucoraceae</taxon>
        <taxon>Parasitella</taxon>
    </lineage>
</organism>
<dbReference type="Gene3D" id="3.30.420.10">
    <property type="entry name" value="Ribonuclease H-like superfamily/Ribonuclease H"/>
    <property type="match status" value="1"/>
</dbReference>
<proteinExistence type="predicted"/>
<evidence type="ECO:0000313" key="3">
    <source>
        <dbReference type="EMBL" id="CEP10325.1"/>
    </source>
</evidence>
<sequence>MLKPSQIKKRLAWAREKVNWTPEQWRSVIWSDESKFNVNGSDGRIRVIRKEGERFSPDHVHKTVKFGNGSIMIWGCFWAGGLGPIVTMKGSVDQDVYVDCLSNHFLPWLQNLSLEHSKEFIFQEDGASCHTGKYATWYKQRCQIQGFDFWPPQSPDLNPIEHVWAYLERRIETRRHQLKNVDQLETCLLHPATSPLSNQISNLKVTPQSSSSSSTSVATISTSSNISSTLKRVDNNNPPPSSQNKRRKRLSVNYVKGLSLGEKLQCLADYYGNDNTLDLVSPGAIPARFKNIVKRISVDLQMPPLSFKYTRSERSILIKVIKATSLHDIEVIVKDIPLVPRQSPRATKET</sequence>
<dbReference type="PANTHER" id="PTHR23022">
    <property type="entry name" value="TRANSPOSABLE ELEMENT-RELATED"/>
    <property type="match status" value="1"/>
</dbReference>
<dbReference type="Proteomes" id="UP000054107">
    <property type="component" value="Unassembled WGS sequence"/>
</dbReference>
<evidence type="ECO:0000259" key="2">
    <source>
        <dbReference type="Pfam" id="PF13358"/>
    </source>
</evidence>
<keyword evidence="4" id="KW-1185">Reference proteome</keyword>
<dbReference type="InterPro" id="IPR052338">
    <property type="entry name" value="Transposase_5"/>
</dbReference>
<name>A0A0B7N489_9FUNG</name>
<protein>
    <recommendedName>
        <fullName evidence="2">Tc1-like transposase DDE domain-containing protein</fullName>
    </recommendedName>
</protein>
<feature type="region of interest" description="Disordered" evidence="1">
    <location>
        <begin position="199"/>
        <end position="218"/>
    </location>
</feature>
<evidence type="ECO:0000256" key="1">
    <source>
        <dbReference type="SAM" id="MobiDB-lite"/>
    </source>
</evidence>
<feature type="region of interest" description="Disordered" evidence="1">
    <location>
        <begin position="227"/>
        <end position="248"/>
    </location>
</feature>
<dbReference type="OrthoDB" id="2416077at2759"/>
<feature type="compositionally biased region" description="Polar residues" evidence="1">
    <location>
        <begin position="199"/>
        <end position="208"/>
    </location>
</feature>
<gene>
    <name evidence="3" type="primary">PARPA_03995.1 scaffold 10876</name>
</gene>